<feature type="compositionally biased region" description="Acidic residues" evidence="1">
    <location>
        <begin position="338"/>
        <end position="356"/>
    </location>
</feature>
<gene>
    <name evidence="2" type="ORF">IGS67_09785</name>
</gene>
<evidence type="ECO:0000313" key="2">
    <source>
        <dbReference type="EMBL" id="MBD9699779.1"/>
    </source>
</evidence>
<sequence>MIDFRYHLVSLISVFLALAVGIVLGAGPLKEAIGDQLTGQVETLRTDKENLRTKLAEAESDVASRDAFLAATSAQLTAGTITGRRVTFVELAETDDAIVEAITAHLVTAGAQVAGTVSVSEQWTSEGQARYRQALVPSLTDYLPQGSTGSHDASLARALVLSLVQLAPEGDAFSADALQLQRLLAAGDFVSYSEDIAPADMIVVLAPTGTPAGESTTAPTAQDATSLLIQQELPRAAVELAEGSVVAGDTSSALLAAIIGGDDADTVSTVNDVDALTGQISVPLALAARAAGTVGHFGTGDGATAVAPTVVRLDEVDRTTRRAAPPEAPPTGGNTDEATGDASDEPSGDASDGAEG</sequence>
<feature type="region of interest" description="Disordered" evidence="1">
    <location>
        <begin position="311"/>
        <end position="356"/>
    </location>
</feature>
<dbReference type="RefSeq" id="WP_192280202.1">
    <property type="nucleotide sequence ID" value="NZ_JACZDF010000005.1"/>
</dbReference>
<evidence type="ECO:0000256" key="1">
    <source>
        <dbReference type="SAM" id="MobiDB-lite"/>
    </source>
</evidence>
<name>A0ABR9DS83_9MICO</name>
<comment type="caution">
    <text evidence="2">The sequence shown here is derived from an EMBL/GenBank/DDBJ whole genome shotgun (WGS) entry which is preliminary data.</text>
</comment>
<dbReference type="Proteomes" id="UP000642107">
    <property type="component" value="Unassembled WGS sequence"/>
</dbReference>
<organism evidence="2 3">
    <name type="scientific">Flavimobilis rhizosphaerae</name>
    <dbReference type="NCBI Taxonomy" id="2775421"/>
    <lineage>
        <taxon>Bacteria</taxon>
        <taxon>Bacillati</taxon>
        <taxon>Actinomycetota</taxon>
        <taxon>Actinomycetes</taxon>
        <taxon>Micrococcales</taxon>
        <taxon>Jonesiaceae</taxon>
        <taxon>Flavimobilis</taxon>
    </lineage>
</organism>
<reference evidence="2 3" key="1">
    <citation type="submission" date="2020-09" db="EMBL/GenBank/DDBJ databases">
        <title>Flavimobilis rhizosphaerae sp. nov., isolated from rhizosphere soil of Spartina alterniflora.</title>
        <authorList>
            <person name="Hanqin C."/>
        </authorList>
    </citation>
    <scope>NUCLEOTIDE SEQUENCE [LARGE SCALE GENOMIC DNA]</scope>
    <source>
        <strain evidence="2 3">GY 10621</strain>
    </source>
</reference>
<evidence type="ECO:0000313" key="3">
    <source>
        <dbReference type="Proteomes" id="UP000642107"/>
    </source>
</evidence>
<protein>
    <submittedName>
        <fullName evidence="2">Copper transporter</fullName>
    </submittedName>
</protein>
<dbReference type="Pfam" id="PF11382">
    <property type="entry name" value="MctB"/>
    <property type="match status" value="1"/>
</dbReference>
<accession>A0ABR9DS83</accession>
<dbReference type="EMBL" id="JACZDF010000005">
    <property type="protein sequence ID" value="MBD9699779.1"/>
    <property type="molecule type" value="Genomic_DNA"/>
</dbReference>
<dbReference type="InterPro" id="IPR021522">
    <property type="entry name" value="MctB"/>
</dbReference>
<keyword evidence="3" id="KW-1185">Reference proteome</keyword>
<proteinExistence type="predicted"/>